<name>J3LZE7_ORYBR</name>
<reference evidence="1" key="1">
    <citation type="journal article" date="2013" name="Nat. Commun.">
        <title>Whole-genome sequencing of Oryza brachyantha reveals mechanisms underlying Oryza genome evolution.</title>
        <authorList>
            <person name="Chen J."/>
            <person name="Huang Q."/>
            <person name="Gao D."/>
            <person name="Wang J."/>
            <person name="Lang Y."/>
            <person name="Liu T."/>
            <person name="Li B."/>
            <person name="Bai Z."/>
            <person name="Luis Goicoechea J."/>
            <person name="Liang C."/>
            <person name="Chen C."/>
            <person name="Zhang W."/>
            <person name="Sun S."/>
            <person name="Liao Y."/>
            <person name="Zhang X."/>
            <person name="Yang L."/>
            <person name="Song C."/>
            <person name="Wang M."/>
            <person name="Shi J."/>
            <person name="Liu G."/>
            <person name="Liu J."/>
            <person name="Zhou H."/>
            <person name="Zhou W."/>
            <person name="Yu Q."/>
            <person name="An N."/>
            <person name="Chen Y."/>
            <person name="Cai Q."/>
            <person name="Wang B."/>
            <person name="Liu B."/>
            <person name="Min J."/>
            <person name="Huang Y."/>
            <person name="Wu H."/>
            <person name="Li Z."/>
            <person name="Zhang Y."/>
            <person name="Yin Y."/>
            <person name="Song W."/>
            <person name="Jiang J."/>
            <person name="Jackson S.A."/>
            <person name="Wing R.A."/>
            <person name="Wang J."/>
            <person name="Chen M."/>
        </authorList>
    </citation>
    <scope>NUCLEOTIDE SEQUENCE [LARGE SCALE GENOMIC DNA]</scope>
    <source>
        <strain evidence="1">cv. IRGC 101232</strain>
    </source>
</reference>
<evidence type="ECO:0000313" key="2">
    <source>
        <dbReference type="Proteomes" id="UP000006038"/>
    </source>
</evidence>
<dbReference type="AlphaFoldDB" id="J3LZE7"/>
<accession>J3LZE7</accession>
<dbReference type="Proteomes" id="UP000006038">
    <property type="component" value="Chromosome 4"/>
</dbReference>
<dbReference type="EnsemblPlants" id="OB04G25220.1">
    <property type="protein sequence ID" value="OB04G25220.1"/>
    <property type="gene ID" value="OB04G25220"/>
</dbReference>
<organism evidence="1">
    <name type="scientific">Oryza brachyantha</name>
    <name type="common">malo sina</name>
    <dbReference type="NCBI Taxonomy" id="4533"/>
    <lineage>
        <taxon>Eukaryota</taxon>
        <taxon>Viridiplantae</taxon>
        <taxon>Streptophyta</taxon>
        <taxon>Embryophyta</taxon>
        <taxon>Tracheophyta</taxon>
        <taxon>Spermatophyta</taxon>
        <taxon>Magnoliopsida</taxon>
        <taxon>Liliopsida</taxon>
        <taxon>Poales</taxon>
        <taxon>Poaceae</taxon>
        <taxon>BOP clade</taxon>
        <taxon>Oryzoideae</taxon>
        <taxon>Oryzeae</taxon>
        <taxon>Oryzinae</taxon>
        <taxon>Oryza</taxon>
    </lineage>
</organism>
<protein>
    <submittedName>
        <fullName evidence="1">Uncharacterized protein</fullName>
    </submittedName>
</protein>
<dbReference type="Gramene" id="OB04G25220.1">
    <property type="protein sequence ID" value="OB04G25220.1"/>
    <property type="gene ID" value="OB04G25220"/>
</dbReference>
<keyword evidence="2" id="KW-1185">Reference proteome</keyword>
<evidence type="ECO:0000313" key="1">
    <source>
        <dbReference type="EnsemblPlants" id="OB04G25220.1"/>
    </source>
</evidence>
<sequence>MTSNIVVVLVDSRNLILSDASNSSIIFRESFNHMADTFLHEDFTRGLVSNQNFVDLSPNVYSATLFSDFSNPGLFLASN</sequence>
<proteinExistence type="predicted"/>
<dbReference type="HOGENOM" id="CLU_2609869_0_0_1"/>
<reference evidence="1" key="2">
    <citation type="submission" date="2013-04" db="UniProtKB">
        <authorList>
            <consortium name="EnsemblPlants"/>
        </authorList>
    </citation>
    <scope>IDENTIFICATION</scope>
</reference>